<comment type="caution">
    <text evidence="1">The sequence shown here is derived from an EMBL/GenBank/DDBJ whole genome shotgun (WGS) entry which is preliminary data.</text>
</comment>
<evidence type="ECO:0000313" key="2">
    <source>
        <dbReference type="Proteomes" id="UP000827092"/>
    </source>
</evidence>
<evidence type="ECO:0000313" key="1">
    <source>
        <dbReference type="EMBL" id="KAG8175758.1"/>
    </source>
</evidence>
<dbReference type="Proteomes" id="UP000827092">
    <property type="component" value="Unassembled WGS sequence"/>
</dbReference>
<protein>
    <submittedName>
        <fullName evidence="1">Uncharacterized protein</fullName>
    </submittedName>
</protein>
<sequence length="163" mass="18506">MYVDDEEVKNQVAKLEKRWDNISALPKTHETHCVRTEGVNTVRYSMTSKTDGKVFSFKKLSLDAVARPSSIIVADQNVDVIPFGKWVLVGFTSDRGSAHQFVGQIIGQTNDNITVKFLKKSGQKYIWPIKEDIADVQKTQIRKILSEPSTDSREKLYFSELPN</sequence>
<accession>A0AAV6TVV1</accession>
<name>A0AAV6TVV1_9ARAC</name>
<gene>
    <name evidence="1" type="ORF">JTE90_029243</name>
</gene>
<organism evidence="1 2">
    <name type="scientific">Oedothorax gibbosus</name>
    <dbReference type="NCBI Taxonomy" id="931172"/>
    <lineage>
        <taxon>Eukaryota</taxon>
        <taxon>Metazoa</taxon>
        <taxon>Ecdysozoa</taxon>
        <taxon>Arthropoda</taxon>
        <taxon>Chelicerata</taxon>
        <taxon>Arachnida</taxon>
        <taxon>Araneae</taxon>
        <taxon>Araneomorphae</taxon>
        <taxon>Entelegynae</taxon>
        <taxon>Araneoidea</taxon>
        <taxon>Linyphiidae</taxon>
        <taxon>Erigoninae</taxon>
        <taxon>Oedothorax</taxon>
    </lineage>
</organism>
<reference evidence="1 2" key="1">
    <citation type="journal article" date="2022" name="Nat. Ecol. Evol.">
        <title>A masculinizing supergene underlies an exaggerated male reproductive morph in a spider.</title>
        <authorList>
            <person name="Hendrickx F."/>
            <person name="De Corte Z."/>
            <person name="Sonet G."/>
            <person name="Van Belleghem S.M."/>
            <person name="Kostlbacher S."/>
            <person name="Vangestel C."/>
        </authorList>
    </citation>
    <scope>NUCLEOTIDE SEQUENCE [LARGE SCALE GENOMIC DNA]</scope>
    <source>
        <strain evidence="1">W744_W776</strain>
    </source>
</reference>
<proteinExistence type="predicted"/>
<dbReference type="EMBL" id="JAFNEN010000950">
    <property type="protein sequence ID" value="KAG8175758.1"/>
    <property type="molecule type" value="Genomic_DNA"/>
</dbReference>
<dbReference type="AlphaFoldDB" id="A0AAV6TVV1"/>
<keyword evidence="2" id="KW-1185">Reference proteome</keyword>